<gene>
    <name evidence="2" type="ORF">IAA72_09265</name>
</gene>
<comment type="caution">
    <text evidence="2">The sequence shown here is derived from an EMBL/GenBank/DDBJ whole genome shotgun (WGS) entry which is preliminary data.</text>
</comment>
<accession>A0A9D9IC92</accession>
<protein>
    <submittedName>
        <fullName evidence="2">Sugar phosphate isomerase/epimerase</fullName>
    </submittedName>
</protein>
<feature type="domain" description="Xylose isomerase-like TIM barrel" evidence="1">
    <location>
        <begin position="22"/>
        <end position="257"/>
    </location>
</feature>
<dbReference type="EMBL" id="JADIMF010000151">
    <property type="protein sequence ID" value="MBO8469957.1"/>
    <property type="molecule type" value="Genomic_DNA"/>
</dbReference>
<dbReference type="Pfam" id="PF01261">
    <property type="entry name" value="AP_endonuc_2"/>
    <property type="match status" value="1"/>
</dbReference>
<dbReference type="InterPro" id="IPR050312">
    <property type="entry name" value="IolE/XylAMocC-like"/>
</dbReference>
<sequence length="270" mass="29519">MERPIIVNSNCYHKYGVEDSLKAIRNLGFHSVELTATKGWTEHIFPSMSFSELLSIRNLISSLGLSVPSISGHCSLMDKERLHDFEENIALAAFFGASIIVSSIGEAHLKGGKEEGDDVLIGNLESIIPSLEKYDMALSLETHGEHGTASRIKEITDRIGSHRIGICYDTANAIFYGNVQGTEDLEKAVESVNYLHIKDKSGKRDEWDFPALGCGYVDFPSLLGVLDANGNASALSIEIEFTSAGSSSIDEVNEALRISRDYLEGLGYKI</sequence>
<reference evidence="2" key="1">
    <citation type="submission" date="2020-10" db="EMBL/GenBank/DDBJ databases">
        <authorList>
            <person name="Gilroy R."/>
        </authorList>
    </citation>
    <scope>NUCLEOTIDE SEQUENCE</scope>
    <source>
        <strain evidence="2">14700</strain>
    </source>
</reference>
<dbReference type="InterPro" id="IPR036237">
    <property type="entry name" value="Xyl_isomerase-like_sf"/>
</dbReference>
<dbReference type="InterPro" id="IPR013022">
    <property type="entry name" value="Xyl_isomerase-like_TIM-brl"/>
</dbReference>
<reference evidence="2" key="2">
    <citation type="journal article" date="2021" name="PeerJ">
        <title>Extensive microbial diversity within the chicken gut microbiome revealed by metagenomics and culture.</title>
        <authorList>
            <person name="Gilroy R."/>
            <person name="Ravi A."/>
            <person name="Getino M."/>
            <person name="Pursley I."/>
            <person name="Horton D.L."/>
            <person name="Alikhan N.F."/>
            <person name="Baker D."/>
            <person name="Gharbi K."/>
            <person name="Hall N."/>
            <person name="Watson M."/>
            <person name="Adriaenssens E.M."/>
            <person name="Foster-Nyarko E."/>
            <person name="Jarju S."/>
            <person name="Secka A."/>
            <person name="Antonio M."/>
            <person name="Oren A."/>
            <person name="Chaudhuri R.R."/>
            <person name="La Ragione R."/>
            <person name="Hildebrand F."/>
            <person name="Pallen M.J."/>
        </authorList>
    </citation>
    <scope>NUCLEOTIDE SEQUENCE</scope>
    <source>
        <strain evidence="2">14700</strain>
    </source>
</reference>
<evidence type="ECO:0000313" key="2">
    <source>
        <dbReference type="EMBL" id="MBO8469957.1"/>
    </source>
</evidence>
<dbReference type="GO" id="GO:0016853">
    <property type="term" value="F:isomerase activity"/>
    <property type="evidence" value="ECO:0007669"/>
    <property type="project" value="UniProtKB-KW"/>
</dbReference>
<dbReference type="PANTHER" id="PTHR12110">
    <property type="entry name" value="HYDROXYPYRUVATE ISOMERASE"/>
    <property type="match status" value="1"/>
</dbReference>
<name>A0A9D9IC92_9SPIO</name>
<organism evidence="2 3">
    <name type="scientific">Candidatus Ornithospirochaeta stercoravium</name>
    <dbReference type="NCBI Taxonomy" id="2840897"/>
    <lineage>
        <taxon>Bacteria</taxon>
        <taxon>Pseudomonadati</taxon>
        <taxon>Spirochaetota</taxon>
        <taxon>Spirochaetia</taxon>
        <taxon>Spirochaetales</taxon>
        <taxon>Spirochaetaceae</taxon>
        <taxon>Spirochaetaceae incertae sedis</taxon>
        <taxon>Candidatus Ornithospirochaeta</taxon>
    </lineage>
</organism>
<keyword evidence="2" id="KW-0413">Isomerase</keyword>
<dbReference type="Gene3D" id="3.20.20.150">
    <property type="entry name" value="Divalent-metal-dependent TIM barrel enzymes"/>
    <property type="match status" value="1"/>
</dbReference>
<dbReference type="PANTHER" id="PTHR12110:SF41">
    <property type="entry name" value="INOSOSE DEHYDRATASE"/>
    <property type="match status" value="1"/>
</dbReference>
<evidence type="ECO:0000259" key="1">
    <source>
        <dbReference type="Pfam" id="PF01261"/>
    </source>
</evidence>
<dbReference type="AlphaFoldDB" id="A0A9D9IC92"/>
<dbReference type="SUPFAM" id="SSF51658">
    <property type="entry name" value="Xylose isomerase-like"/>
    <property type="match status" value="1"/>
</dbReference>
<proteinExistence type="predicted"/>
<dbReference type="Proteomes" id="UP000810292">
    <property type="component" value="Unassembled WGS sequence"/>
</dbReference>
<evidence type="ECO:0000313" key="3">
    <source>
        <dbReference type="Proteomes" id="UP000810292"/>
    </source>
</evidence>